<dbReference type="STRING" id="413434.SAMN04488132_10159"/>
<gene>
    <name evidence="1" type="ORF">SAMN04488132_10159</name>
</gene>
<dbReference type="AlphaFoldDB" id="A0A1T4JPX5"/>
<keyword evidence="2" id="KW-1185">Reference proteome</keyword>
<sequence>MPAEIQPWENLDAKALVEYVNNLVTSDFPALLNLLYRLDVSEHKLKDMLAQHPSEDAGRIIAALIIERQQQKLQSRAAFRKNENDIPEEDRW</sequence>
<protein>
    <submittedName>
        <fullName evidence="1">Uncharacterized protein</fullName>
    </submittedName>
</protein>
<dbReference type="OrthoDB" id="711735at2"/>
<dbReference type="Proteomes" id="UP000190888">
    <property type="component" value="Unassembled WGS sequence"/>
</dbReference>
<organism evidence="1 2">
    <name type="scientific">Sediminibacterium ginsengisoli</name>
    <dbReference type="NCBI Taxonomy" id="413434"/>
    <lineage>
        <taxon>Bacteria</taxon>
        <taxon>Pseudomonadati</taxon>
        <taxon>Bacteroidota</taxon>
        <taxon>Chitinophagia</taxon>
        <taxon>Chitinophagales</taxon>
        <taxon>Chitinophagaceae</taxon>
        <taxon>Sediminibacterium</taxon>
    </lineage>
</organism>
<name>A0A1T4JPX5_9BACT</name>
<evidence type="ECO:0000313" key="1">
    <source>
        <dbReference type="EMBL" id="SJZ32250.1"/>
    </source>
</evidence>
<dbReference type="RefSeq" id="WP_139366925.1">
    <property type="nucleotide sequence ID" value="NZ_FUWH01000001.1"/>
</dbReference>
<evidence type="ECO:0000313" key="2">
    <source>
        <dbReference type="Proteomes" id="UP000190888"/>
    </source>
</evidence>
<accession>A0A1T4JPX5</accession>
<proteinExistence type="predicted"/>
<reference evidence="1 2" key="1">
    <citation type="submission" date="2017-02" db="EMBL/GenBank/DDBJ databases">
        <authorList>
            <person name="Peterson S.W."/>
        </authorList>
    </citation>
    <scope>NUCLEOTIDE SEQUENCE [LARGE SCALE GENOMIC DNA]</scope>
    <source>
        <strain evidence="1 2">DSM 22335</strain>
    </source>
</reference>
<dbReference type="EMBL" id="FUWH01000001">
    <property type="protein sequence ID" value="SJZ32250.1"/>
    <property type="molecule type" value="Genomic_DNA"/>
</dbReference>